<evidence type="ECO:0000256" key="4">
    <source>
        <dbReference type="PROSITE-ProRule" id="PRU00091"/>
    </source>
</evidence>
<dbReference type="CDD" id="cd00065">
    <property type="entry name" value="FYVE_like_SF"/>
    <property type="match status" value="1"/>
</dbReference>
<comment type="caution">
    <text evidence="8">The sequence shown here is derived from an EMBL/GenBank/DDBJ whole genome shotgun (WGS) entry which is preliminary data.</text>
</comment>
<dbReference type="KEGG" id="blac:94345223"/>
<dbReference type="AlphaFoldDB" id="A0A976P0P6"/>
<dbReference type="Pfam" id="PF01363">
    <property type="entry name" value="FYVE"/>
    <property type="match status" value="1"/>
</dbReference>
<evidence type="ECO:0000259" key="6">
    <source>
        <dbReference type="PROSITE" id="PS50178"/>
    </source>
</evidence>
<feature type="compositionally biased region" description="Polar residues" evidence="5">
    <location>
        <begin position="703"/>
        <end position="716"/>
    </location>
</feature>
<evidence type="ECO:0000313" key="9">
    <source>
        <dbReference type="Proteomes" id="UP000294530"/>
    </source>
</evidence>
<dbReference type="PROSITE" id="PS50178">
    <property type="entry name" value="ZF_FYVE"/>
    <property type="match status" value="1"/>
</dbReference>
<dbReference type="SUPFAM" id="SSF57903">
    <property type="entry name" value="FYVE/PHD zinc finger"/>
    <property type="match status" value="1"/>
</dbReference>
<feature type="region of interest" description="Disordered" evidence="5">
    <location>
        <begin position="504"/>
        <end position="529"/>
    </location>
</feature>
<evidence type="ECO:0000256" key="5">
    <source>
        <dbReference type="SAM" id="MobiDB-lite"/>
    </source>
</evidence>
<accession>A0A976P0P6</accession>
<dbReference type="PROSITE" id="PS50848">
    <property type="entry name" value="START"/>
    <property type="match status" value="1"/>
</dbReference>
<evidence type="ECO:0000256" key="1">
    <source>
        <dbReference type="ARBA" id="ARBA00022723"/>
    </source>
</evidence>
<evidence type="ECO:0000313" key="8">
    <source>
        <dbReference type="EMBL" id="TDH74352.1"/>
    </source>
</evidence>
<dbReference type="GO" id="GO:0008289">
    <property type="term" value="F:lipid binding"/>
    <property type="evidence" value="ECO:0007669"/>
    <property type="project" value="InterPro"/>
</dbReference>
<proteinExistence type="predicted"/>
<keyword evidence="2 4" id="KW-0863">Zinc-finger</keyword>
<feature type="compositionally biased region" description="Basic and acidic residues" evidence="5">
    <location>
        <begin position="687"/>
        <end position="702"/>
    </location>
</feature>
<keyword evidence="1" id="KW-0479">Metal-binding</keyword>
<organism evidence="8 9">
    <name type="scientific">Bremia lactucae</name>
    <name type="common">Lettuce downy mildew</name>
    <dbReference type="NCBI Taxonomy" id="4779"/>
    <lineage>
        <taxon>Eukaryota</taxon>
        <taxon>Sar</taxon>
        <taxon>Stramenopiles</taxon>
        <taxon>Oomycota</taxon>
        <taxon>Peronosporomycetes</taxon>
        <taxon>Peronosporales</taxon>
        <taxon>Peronosporaceae</taxon>
        <taxon>Bremia</taxon>
    </lineage>
</organism>
<dbReference type="InterPro" id="IPR013083">
    <property type="entry name" value="Znf_RING/FYVE/PHD"/>
</dbReference>
<dbReference type="OrthoDB" id="5403181at2759"/>
<sequence length="1118" mass="126102">MTSFRTTDFIRGSSRSTFHSVRDELNSSMANSTNCANLKHGYNSSAAGYIPGKLPLPNDFFPVPKLSAKEKRYLLGLAKHACKEVVYYSRHKDGPMNWLHLSSADGVDVFQGVDNMDSSNAPQDGKALMYLRGSCKIRATIDEISDFFKLDTPEKMSGYTQTIGKDVLDHKTLLTLATPTHDNPKHYIAINWTAMESPSKLARNRDFCYIECHDEFIDANTKRRGWVQSMHSIRLPFCPPLTRSHGLVRGSYYRSGYIFTESADKRYVEAVHTLHVDIKGNIPNWLKVLIMKRRIRNIADVNHYFQRQRLTHEKLLGDLELPAKERVTRCELCETRFGFFCRRWLCRKCGKVVCNSCGNDFVLDYADLGPKKVRICLECSESVALEGTVAMMDESGCVTEHRDVVKLDECSRRPALEESMILLETRPHSIDDHGFYFDDQDANGLPNIDEAICADEQFEAMFQEQTTAKSLMHNESTSFDLKEMALWEGLEEEDLHTKTKQSLKPINNNLTGHEFATDDKRSATRPRANGVVETKLSETLRLGFGWRKAGPTPRSSVGCDVVSTNLSVNDTTKSEVFDARRSRSRSRSSHEVGRRLSRSHSKKRTLSRHDSLESGRGDFERQRRTQEYFDARNARLTLLSGRQGPRINQERLSLKPMVATDAPALATRARTFDNGMQSDSPLGRQLKGFDLKSPSDVRKDSNPTELVSSRPQQASDGESDQDEEALRLAMSAMRLYEEERGPNLRVANATRQAALAKMMEVYAREIEQSTSLKSEPYSRGTISGTRQLHPVSTTDRLMRRTVSDDRPTPFYDPLLQNVSETIQRPQSSRQCRREDTFTSMHPAKQTETDIVHRYRDLSDLSSSAFQAFQLNSLHPDDMPLDESDNGKHDYDPSEAAEPASVHFPRGSSLTNVRYKRNESSDDPKGLMRLNSMFGVADSDTFSDMDLTDLPHLMRKHDVDSGTVSSGTDLQLCADDQSIEKGDAEGIYESRLSDLLSSIQLENVQVVEDDDSASQSSNASFHIEWQSALPKPFEGKLTQDVEHAFDKLPSLSNLLSEYCDSSRSSYLSDLEFEGSQPELEPEYLEAIANASITSAVLIEEQECGPRRSSLPSESSVLDF</sequence>
<feature type="domain" description="START" evidence="7">
    <location>
        <begin position="201"/>
        <end position="286"/>
    </location>
</feature>
<dbReference type="Gene3D" id="3.30.40.10">
    <property type="entry name" value="Zinc/RING finger domain, C3HC4 (zinc finger)"/>
    <property type="match status" value="1"/>
</dbReference>
<dbReference type="SUPFAM" id="SSF55961">
    <property type="entry name" value="Bet v1-like"/>
    <property type="match status" value="1"/>
</dbReference>
<evidence type="ECO:0000256" key="3">
    <source>
        <dbReference type="ARBA" id="ARBA00022833"/>
    </source>
</evidence>
<dbReference type="PANTHER" id="PTHR13510">
    <property type="entry name" value="FYVE-FINGER-CONTAINING RAB5 EFFECTOR PROTEIN RABENOSYN-5-RELATED"/>
    <property type="match status" value="1"/>
</dbReference>
<feature type="compositionally biased region" description="Basic and acidic residues" evidence="5">
    <location>
        <begin position="607"/>
        <end position="623"/>
    </location>
</feature>
<evidence type="ECO:0000256" key="2">
    <source>
        <dbReference type="ARBA" id="ARBA00022771"/>
    </source>
</evidence>
<name>A0A976P0P6_BRELC</name>
<keyword evidence="9" id="KW-1185">Reference proteome</keyword>
<protein>
    <recommendedName>
        <fullName evidence="10">FYVE-type domain-containing protein</fullName>
    </recommendedName>
</protein>
<dbReference type="Gene3D" id="3.30.530.20">
    <property type="match status" value="1"/>
</dbReference>
<feature type="region of interest" description="Disordered" evidence="5">
    <location>
        <begin position="574"/>
        <end position="623"/>
    </location>
</feature>
<dbReference type="Pfam" id="PF01852">
    <property type="entry name" value="START"/>
    <property type="match status" value="1"/>
</dbReference>
<dbReference type="GeneID" id="94345223"/>
<reference evidence="8 9" key="1">
    <citation type="journal article" date="2021" name="Genome Biol.">
        <title>AFLAP: assembly-free linkage analysis pipeline using k-mers from genome sequencing data.</title>
        <authorList>
            <person name="Fletcher K."/>
            <person name="Zhang L."/>
            <person name="Gil J."/>
            <person name="Han R."/>
            <person name="Cavanaugh K."/>
            <person name="Michelmore R."/>
        </authorList>
    </citation>
    <scope>NUCLEOTIDE SEQUENCE [LARGE SCALE GENOMIC DNA]</scope>
    <source>
        <strain evidence="8 9">SF5</strain>
    </source>
</reference>
<evidence type="ECO:0008006" key="10">
    <source>
        <dbReference type="Google" id="ProtNLM"/>
    </source>
</evidence>
<dbReference type="InterPro" id="IPR052727">
    <property type="entry name" value="Rab4/Rab5_effector"/>
</dbReference>
<dbReference type="RefSeq" id="XP_067823850.1">
    <property type="nucleotide sequence ID" value="XM_067959552.1"/>
</dbReference>
<feature type="domain" description="FYVE-type" evidence="6">
    <location>
        <begin position="324"/>
        <end position="384"/>
    </location>
</feature>
<feature type="region of interest" description="Disordered" evidence="5">
    <location>
        <begin position="672"/>
        <end position="724"/>
    </location>
</feature>
<keyword evidence="3" id="KW-0862">Zinc</keyword>
<gene>
    <name evidence="8" type="ORF">CCR75_001449</name>
</gene>
<dbReference type="GO" id="GO:0008270">
    <property type="term" value="F:zinc ion binding"/>
    <property type="evidence" value="ECO:0007669"/>
    <property type="project" value="UniProtKB-KW"/>
</dbReference>
<dbReference type="InterPro" id="IPR017455">
    <property type="entry name" value="Znf_FYVE-rel"/>
</dbReference>
<dbReference type="EMBL" id="SHOA02000011">
    <property type="protein sequence ID" value="TDH74352.1"/>
    <property type="molecule type" value="Genomic_DNA"/>
</dbReference>
<dbReference type="InterPro" id="IPR023393">
    <property type="entry name" value="START-like_dom_sf"/>
</dbReference>
<feature type="region of interest" description="Disordered" evidence="5">
    <location>
        <begin position="873"/>
        <end position="906"/>
    </location>
</feature>
<dbReference type="Proteomes" id="UP000294530">
    <property type="component" value="Unassembled WGS sequence"/>
</dbReference>
<feature type="compositionally biased region" description="Basic residues" evidence="5">
    <location>
        <begin position="595"/>
        <end position="606"/>
    </location>
</feature>
<dbReference type="InterPro" id="IPR000306">
    <property type="entry name" value="Znf_FYVE"/>
</dbReference>
<evidence type="ECO:0000259" key="7">
    <source>
        <dbReference type="PROSITE" id="PS50848"/>
    </source>
</evidence>
<dbReference type="SMART" id="SM00064">
    <property type="entry name" value="FYVE"/>
    <property type="match status" value="1"/>
</dbReference>
<dbReference type="PANTHER" id="PTHR13510:SF44">
    <property type="entry name" value="RABENOSYN-5"/>
    <property type="match status" value="1"/>
</dbReference>
<dbReference type="InterPro" id="IPR002913">
    <property type="entry name" value="START_lipid-bd_dom"/>
</dbReference>
<dbReference type="InterPro" id="IPR011011">
    <property type="entry name" value="Znf_FYVE_PHD"/>
</dbReference>